<name>A0ACC2J4X4_9PEZI</name>
<accession>A0ACC2J4X4</accession>
<proteinExistence type="predicted"/>
<protein>
    <submittedName>
        <fullName evidence="1">Uncharacterized protein</fullName>
    </submittedName>
</protein>
<evidence type="ECO:0000313" key="2">
    <source>
        <dbReference type="Proteomes" id="UP001153334"/>
    </source>
</evidence>
<keyword evidence="2" id="KW-1185">Reference proteome</keyword>
<dbReference type="Proteomes" id="UP001153334">
    <property type="component" value="Unassembled WGS sequence"/>
</dbReference>
<organism evidence="1 2">
    <name type="scientific">Nemania bipapillata</name>
    <dbReference type="NCBI Taxonomy" id="110536"/>
    <lineage>
        <taxon>Eukaryota</taxon>
        <taxon>Fungi</taxon>
        <taxon>Dikarya</taxon>
        <taxon>Ascomycota</taxon>
        <taxon>Pezizomycotina</taxon>
        <taxon>Sordariomycetes</taxon>
        <taxon>Xylariomycetidae</taxon>
        <taxon>Xylariales</taxon>
        <taxon>Xylariaceae</taxon>
        <taxon>Nemania</taxon>
    </lineage>
</organism>
<comment type="caution">
    <text evidence="1">The sequence shown here is derived from an EMBL/GenBank/DDBJ whole genome shotgun (WGS) entry which is preliminary data.</text>
</comment>
<evidence type="ECO:0000313" key="1">
    <source>
        <dbReference type="EMBL" id="KAJ8122431.1"/>
    </source>
</evidence>
<gene>
    <name evidence="1" type="ORF">ONZ43_g1374</name>
</gene>
<reference evidence="1" key="1">
    <citation type="submission" date="2022-11" db="EMBL/GenBank/DDBJ databases">
        <title>Genome Sequence of Nemania bipapillata.</title>
        <authorList>
            <person name="Buettner E."/>
        </authorList>
    </citation>
    <scope>NUCLEOTIDE SEQUENCE</scope>
    <source>
        <strain evidence="1">CP14</strain>
    </source>
</reference>
<dbReference type="EMBL" id="JAPESX010000234">
    <property type="protein sequence ID" value="KAJ8122431.1"/>
    <property type="molecule type" value="Genomic_DNA"/>
</dbReference>
<sequence>MMKLFATAAAFFASGVLSMPMTTGAFTNVPMNLTIGTNFTITWESDLKDTVYLAYLANGLKPYGEGYNPFTGQYIPVYYSTSDFFADLQPSSGSYTWTVQPLPDYTGLGLQTYGPDYVYKFALTPTHVGVGFSSTDFILVEP</sequence>